<dbReference type="GO" id="GO:0046983">
    <property type="term" value="F:protein dimerization activity"/>
    <property type="evidence" value="ECO:0007669"/>
    <property type="project" value="InterPro"/>
</dbReference>
<name>A0A225WQM2_9STRA</name>
<dbReference type="Proteomes" id="UP000198211">
    <property type="component" value="Unassembled WGS sequence"/>
</dbReference>
<evidence type="ECO:0000259" key="1">
    <source>
        <dbReference type="Pfam" id="PF05699"/>
    </source>
</evidence>
<keyword evidence="3" id="KW-1185">Reference proteome</keyword>
<dbReference type="OrthoDB" id="124913at2759"/>
<dbReference type="Pfam" id="PF05699">
    <property type="entry name" value="Dimer_Tnp_hAT"/>
    <property type="match status" value="1"/>
</dbReference>
<proteinExistence type="predicted"/>
<dbReference type="EMBL" id="NBNE01000369">
    <property type="protein sequence ID" value="OWZ20023.1"/>
    <property type="molecule type" value="Genomic_DNA"/>
</dbReference>
<comment type="caution">
    <text evidence="2">The sequence shown here is derived from an EMBL/GenBank/DDBJ whole genome shotgun (WGS) entry which is preliminary data.</text>
</comment>
<evidence type="ECO:0000313" key="2">
    <source>
        <dbReference type="EMBL" id="OWZ20023.1"/>
    </source>
</evidence>
<reference evidence="3" key="1">
    <citation type="submission" date="2017-03" db="EMBL/GenBank/DDBJ databases">
        <title>Phytopthora megakarya and P. palmivora, two closely related causual agents of cacao black pod achieved similar genome size and gene model numbers by different mechanisms.</title>
        <authorList>
            <person name="Ali S."/>
            <person name="Shao J."/>
            <person name="Larry D.J."/>
            <person name="Kronmiller B."/>
            <person name="Shen D."/>
            <person name="Strem M.D."/>
            <person name="Melnick R.L."/>
            <person name="Guiltinan M.J."/>
            <person name="Tyler B.M."/>
            <person name="Meinhardt L.W."/>
            <person name="Bailey B.A."/>
        </authorList>
    </citation>
    <scope>NUCLEOTIDE SEQUENCE [LARGE SCALE GENOMIC DNA]</scope>
    <source>
        <strain evidence="3">zdho120</strain>
    </source>
</reference>
<gene>
    <name evidence="2" type="ORF">PHMEG_0005625</name>
</gene>
<dbReference type="AlphaFoldDB" id="A0A225WQM2"/>
<feature type="domain" description="HAT C-terminal dimerisation" evidence="1">
    <location>
        <begin position="33"/>
        <end position="99"/>
    </location>
</feature>
<sequence length="111" mass="13124">MEAAKVWSKWKELSVSWPCSSTDGKYSIMQLYRTIDILKWYKEHGEREFPTIAVLARIYLGKPMSTAIQERFFSLGKYIVNDLRTSLDDERAEMACLMKANWQEYKTMLQQ</sequence>
<dbReference type="InterPro" id="IPR012337">
    <property type="entry name" value="RNaseH-like_sf"/>
</dbReference>
<evidence type="ECO:0000313" key="3">
    <source>
        <dbReference type="Proteomes" id="UP000198211"/>
    </source>
</evidence>
<dbReference type="STRING" id="4795.A0A225WQM2"/>
<accession>A0A225WQM2</accession>
<organism evidence="2 3">
    <name type="scientific">Phytophthora megakarya</name>
    <dbReference type="NCBI Taxonomy" id="4795"/>
    <lineage>
        <taxon>Eukaryota</taxon>
        <taxon>Sar</taxon>
        <taxon>Stramenopiles</taxon>
        <taxon>Oomycota</taxon>
        <taxon>Peronosporomycetes</taxon>
        <taxon>Peronosporales</taxon>
        <taxon>Peronosporaceae</taxon>
        <taxon>Phytophthora</taxon>
    </lineage>
</organism>
<dbReference type="InterPro" id="IPR008906">
    <property type="entry name" value="HATC_C_dom"/>
</dbReference>
<protein>
    <recommendedName>
        <fullName evidence="1">HAT C-terminal dimerisation domain-containing protein</fullName>
    </recommendedName>
</protein>
<dbReference type="SUPFAM" id="SSF53098">
    <property type="entry name" value="Ribonuclease H-like"/>
    <property type="match status" value="1"/>
</dbReference>